<evidence type="ECO:0000259" key="1">
    <source>
        <dbReference type="Pfam" id="PF17885"/>
    </source>
</evidence>
<dbReference type="PRINTS" id="PR00420">
    <property type="entry name" value="RNGMNOXGNASE"/>
</dbReference>
<dbReference type="SUPFAM" id="SSF51905">
    <property type="entry name" value="FAD/NAD(P)-binding domain"/>
    <property type="match status" value="1"/>
</dbReference>
<dbReference type="Pfam" id="PF17885">
    <property type="entry name" value="Smoa_sbd"/>
    <property type="match status" value="1"/>
</dbReference>
<accession>A0A323USB7</accession>
<gene>
    <name evidence="2" type="ORF">DNK49_14505</name>
</gene>
<comment type="caution">
    <text evidence="2">The sequence shown here is derived from an EMBL/GenBank/DDBJ whole genome shotgun (WGS) entry which is preliminary data.</text>
</comment>
<feature type="domain" description="Styrene monooxygenase StyA putative substrate binding" evidence="1">
    <location>
        <begin position="157"/>
        <end position="269"/>
    </location>
</feature>
<dbReference type="EMBL" id="QKOE01000010">
    <property type="protein sequence ID" value="PZA15942.1"/>
    <property type="molecule type" value="Genomic_DNA"/>
</dbReference>
<organism evidence="2 3">
    <name type="scientific">Parazoarcus communis SWub3 = DSM 12120</name>
    <dbReference type="NCBI Taxonomy" id="1121029"/>
    <lineage>
        <taxon>Bacteria</taxon>
        <taxon>Pseudomonadati</taxon>
        <taxon>Pseudomonadota</taxon>
        <taxon>Betaproteobacteria</taxon>
        <taxon>Rhodocyclales</taxon>
        <taxon>Zoogloeaceae</taxon>
        <taxon>Parazoarcus</taxon>
    </lineage>
</organism>
<dbReference type="Proteomes" id="UP000248259">
    <property type="component" value="Unassembled WGS sequence"/>
</dbReference>
<dbReference type="RefSeq" id="WP_110525933.1">
    <property type="nucleotide sequence ID" value="NZ_QKOE01000010.1"/>
</dbReference>
<sequence>MHLAQNTQTRRSIAIVGAGQAGLLLGCGLLDQGYAVTMVTNRTAEDVWNGKVMSSQFIFDPALQIERDFRMNQWEKDCPATDGISFSIPMPDGSGNKAMHWHARLTAPGQSVDQRVKMPGWMKEFVARGGDLRFEDVGVEQLEALSREHELVLLAGGKGEIVNLLGRDESRSPIKQPMRQLALTYVTGMKRHDYYECVNFNLIPGVGEYFVFPALTTHGANGTQACDIMVFEGVPGGPMDCWGDVRSPEQHLAKSLEILKTFVPWEYERSRDCQLTDANGILAGRITPTVRNAVLTLPSGRKVFGMGDAVLVNDPITGQGSNNATKGAKHYYDAILARGDQAFDEAWMRQTFDALYNGYAEKVVRWTNSLLFPPPEHIVKLLGTAQQVPSIASRIANGFNDPRDYANFWFDPADTDRLIDTEMQKLAA</sequence>
<dbReference type="OrthoDB" id="8801399at2"/>
<proteinExistence type="predicted"/>
<reference evidence="2 3" key="1">
    <citation type="submission" date="2018-06" db="EMBL/GenBank/DDBJ databases">
        <title>Azoarcus communis strain SWub3 genome.</title>
        <authorList>
            <person name="Zorraquino Salvo V."/>
            <person name="Toubiana D."/>
            <person name="Blumwald E."/>
        </authorList>
    </citation>
    <scope>NUCLEOTIDE SEQUENCE [LARGE SCALE GENOMIC DNA]</scope>
    <source>
        <strain evidence="2 3">SWub3</strain>
    </source>
</reference>
<dbReference type="InterPro" id="IPR036188">
    <property type="entry name" value="FAD/NAD-bd_sf"/>
</dbReference>
<keyword evidence="3" id="KW-1185">Reference proteome</keyword>
<dbReference type="InterPro" id="IPR041654">
    <property type="entry name" value="StyA_sbd"/>
</dbReference>
<name>A0A323USB7_9RHOO</name>
<dbReference type="Gene3D" id="3.50.50.60">
    <property type="entry name" value="FAD/NAD(P)-binding domain"/>
    <property type="match status" value="2"/>
</dbReference>
<evidence type="ECO:0000313" key="2">
    <source>
        <dbReference type="EMBL" id="PZA15942.1"/>
    </source>
</evidence>
<dbReference type="AlphaFoldDB" id="A0A323USB7"/>
<dbReference type="Gene3D" id="3.30.9.40">
    <property type="match status" value="1"/>
</dbReference>
<protein>
    <submittedName>
        <fullName evidence="2">FAD-binding oxidoreductase</fullName>
    </submittedName>
</protein>
<evidence type="ECO:0000313" key="3">
    <source>
        <dbReference type="Proteomes" id="UP000248259"/>
    </source>
</evidence>